<dbReference type="Gene3D" id="3.40.1000.10">
    <property type="entry name" value="Mog1/PsbP, alpha/beta/alpha sandwich"/>
    <property type="match status" value="1"/>
</dbReference>
<organism evidence="10">
    <name type="scientific">Dunaliella salina</name>
    <name type="common">Green alga</name>
    <name type="synonym">Protococcus salinus</name>
    <dbReference type="NCBI Taxonomy" id="3046"/>
    <lineage>
        <taxon>Eukaryota</taxon>
        <taxon>Viridiplantae</taxon>
        <taxon>Chlorophyta</taxon>
        <taxon>core chlorophytes</taxon>
        <taxon>Chlorophyceae</taxon>
        <taxon>CS clade</taxon>
        <taxon>Chlamydomonadales</taxon>
        <taxon>Dunaliellaceae</taxon>
        <taxon>Dunaliella</taxon>
    </lineage>
</organism>
<keyword evidence="2" id="KW-0602">Photosynthesis</keyword>
<dbReference type="AlphaFoldDB" id="A0A9J4RF14"/>
<evidence type="ECO:0000256" key="3">
    <source>
        <dbReference type="ARBA" id="ARBA00022640"/>
    </source>
</evidence>
<dbReference type="SUPFAM" id="SSF55724">
    <property type="entry name" value="Mog1p/PsbP-like"/>
    <property type="match status" value="1"/>
</dbReference>
<evidence type="ECO:0000256" key="1">
    <source>
        <dbReference type="ARBA" id="ARBA00022528"/>
    </source>
</evidence>
<name>A0A9J4RF14_DUNSA</name>
<accession>A0A9J4RF14</accession>
<evidence type="ECO:0000256" key="4">
    <source>
        <dbReference type="ARBA" id="ARBA00022946"/>
    </source>
</evidence>
<dbReference type="InterPro" id="IPR016123">
    <property type="entry name" value="Mog1/PsbP_a/b/a-sand"/>
</dbReference>
<evidence type="ECO:0000256" key="8">
    <source>
        <dbReference type="ARBA" id="ARBA00046272"/>
    </source>
</evidence>
<keyword evidence="6" id="KW-0604">Photosystem II</keyword>
<comment type="subcellular location">
    <subcellularLocation>
        <location evidence="8">Plastid</location>
        <location evidence="8">Chloroplast thylakoid</location>
    </subcellularLocation>
</comment>
<dbReference type="EMDB" id="EMD-13429"/>
<evidence type="ECO:0000259" key="9">
    <source>
        <dbReference type="Pfam" id="PF01789"/>
    </source>
</evidence>
<dbReference type="GO" id="GO:0009654">
    <property type="term" value="C:photosystem II oxygen evolving complex"/>
    <property type="evidence" value="ECO:0007669"/>
    <property type="project" value="InterPro"/>
</dbReference>
<protein>
    <submittedName>
        <fullName evidence="10">Oxygen-evolving enhancer protein 2, chloroplastic</fullName>
    </submittedName>
</protein>
<keyword evidence="1" id="KW-0150">Chloroplast</keyword>
<dbReference type="PANTHER" id="PTHR31407">
    <property type="match status" value="1"/>
</dbReference>
<dbReference type="InterPro" id="IPR002683">
    <property type="entry name" value="PsbP_C"/>
</dbReference>
<dbReference type="SMR" id="A0A9J4RF14"/>
<evidence type="ECO:0007829" key="11">
    <source>
        <dbReference type="PDB" id="7PI0"/>
    </source>
</evidence>
<evidence type="ECO:0000313" key="10">
    <source>
        <dbReference type="PDB" id="7PI0"/>
    </source>
</evidence>
<dbReference type="GO" id="GO:0019898">
    <property type="term" value="C:extrinsic component of membrane"/>
    <property type="evidence" value="ECO:0007669"/>
    <property type="project" value="InterPro"/>
</dbReference>
<feature type="domain" description="PsbP C-terminal" evidence="9">
    <location>
        <begin position="17"/>
        <end position="186"/>
    </location>
</feature>
<evidence type="ECO:0000256" key="5">
    <source>
        <dbReference type="ARBA" id="ARBA00023078"/>
    </source>
</evidence>
<keyword evidence="4" id="KW-0809">Transit peptide</keyword>
<proteinExistence type="evidence at protein level"/>
<dbReference type="GO" id="GO:0005509">
    <property type="term" value="F:calcium ion binding"/>
    <property type="evidence" value="ECO:0007669"/>
    <property type="project" value="InterPro"/>
</dbReference>
<sequence length="187" mass="20403">AYGEGANVFGRVTNKSGFVPYAGDSFALLLPSKWNPSDEKEVDSIVLRYADNFDAVNNVYVIAQDTDKSSIQDYGSPEEFISQFGYLLGRQAWAGQTVSEGGFDANKVSSAALLGVATEKDKKGKTYYKFEILSRTADGNEGGRHQLVKATVSNGKLYLLKVQAGDKRWFKGTDKECLGVLDSFTVV</sequence>
<evidence type="ECO:0000256" key="7">
    <source>
        <dbReference type="ARBA" id="ARBA00035638"/>
    </source>
</evidence>
<dbReference type="GO" id="GO:0009534">
    <property type="term" value="C:chloroplast thylakoid"/>
    <property type="evidence" value="ECO:0007669"/>
    <property type="project" value="UniProtKB-SubCell"/>
</dbReference>
<evidence type="ECO:0000256" key="6">
    <source>
        <dbReference type="ARBA" id="ARBA00023276"/>
    </source>
</evidence>
<dbReference type="PDB" id="7PI0">
    <property type="method" value="EM"/>
    <property type="resolution" value="2.43 A"/>
    <property type="chains" value="P/p=1-187"/>
</dbReference>
<keyword evidence="3" id="KW-0934">Plastid</keyword>
<keyword evidence="11" id="KW-0002">3D-structure</keyword>
<reference evidence="11" key="1">
    <citation type="journal article" date="2023" name="Elife">
        <title>Structure of &lt;i&gt;Dunaliella&lt;/i&gt; photosystem II reveals conformational flexibility of stacked and unstacked supercomplexes.</title>
        <authorList>
            <person name="Caspy I."/>
            <person name="Fadeeva M."/>
            <person name="Mazor Y."/>
            <person name="Nelson N."/>
        </authorList>
    </citation>
    <scope>STRUCTURE BY ELECTRON MICROSCOPY (2.43 ANGSTROMS)</scope>
</reference>
<dbReference type="PANTHER" id="PTHR31407:SF6">
    <property type="entry name" value="OXYGEN-EVOLVING ENHANCER PROTEIN 2-1, CHLOROPLASTIC"/>
    <property type="match status" value="1"/>
</dbReference>
<dbReference type="GO" id="GO:0015979">
    <property type="term" value="P:photosynthesis"/>
    <property type="evidence" value="ECO:0007669"/>
    <property type="project" value="UniProtKB-KW"/>
</dbReference>
<evidence type="ECO:0000256" key="2">
    <source>
        <dbReference type="ARBA" id="ARBA00022531"/>
    </source>
</evidence>
<dbReference type="Pfam" id="PF01789">
    <property type="entry name" value="PsbP"/>
    <property type="match status" value="1"/>
</dbReference>
<keyword evidence="5" id="KW-0793">Thylakoid</keyword>
<comment type="similarity">
    <text evidence="7">Belongs to the PsbP family.</text>
</comment>